<dbReference type="Pfam" id="PF01545">
    <property type="entry name" value="Cation_efflux"/>
    <property type="match status" value="1"/>
</dbReference>
<dbReference type="InterPro" id="IPR002524">
    <property type="entry name" value="Cation_efflux"/>
</dbReference>
<feature type="transmembrane region" description="Helical" evidence="7">
    <location>
        <begin position="12"/>
        <end position="33"/>
    </location>
</feature>
<dbReference type="InterPro" id="IPR027469">
    <property type="entry name" value="Cation_efflux_TMD_sf"/>
</dbReference>
<feature type="domain" description="Cation efflux protein cytoplasmic" evidence="9">
    <location>
        <begin position="209"/>
        <end position="285"/>
    </location>
</feature>
<dbReference type="PANTHER" id="PTHR43840">
    <property type="entry name" value="MITOCHONDRIAL METAL TRANSPORTER 1-RELATED"/>
    <property type="match status" value="1"/>
</dbReference>
<evidence type="ECO:0000256" key="7">
    <source>
        <dbReference type="SAM" id="Phobius"/>
    </source>
</evidence>
<evidence type="ECO:0000256" key="6">
    <source>
        <dbReference type="ARBA" id="ARBA00023136"/>
    </source>
</evidence>
<proteinExistence type="inferred from homology"/>
<evidence type="ECO:0000256" key="5">
    <source>
        <dbReference type="ARBA" id="ARBA00022989"/>
    </source>
</evidence>
<dbReference type="STRING" id="306541.SAMN05421668_12910"/>
<dbReference type="PANTHER" id="PTHR43840:SF50">
    <property type="entry name" value="MANGANESE EFFLUX SYSTEM PROTEIN MNES"/>
    <property type="match status" value="1"/>
</dbReference>
<dbReference type="Pfam" id="PF16916">
    <property type="entry name" value="ZT_dimer"/>
    <property type="match status" value="1"/>
</dbReference>
<dbReference type="Proteomes" id="UP000199139">
    <property type="component" value="Unassembled WGS sequence"/>
</dbReference>
<dbReference type="FunFam" id="1.20.1510.10:FF:000006">
    <property type="entry name" value="Divalent cation efflux transporter"/>
    <property type="match status" value="1"/>
</dbReference>
<dbReference type="Gene3D" id="1.20.1510.10">
    <property type="entry name" value="Cation efflux protein transmembrane domain"/>
    <property type="match status" value="1"/>
</dbReference>
<evidence type="ECO:0000313" key="10">
    <source>
        <dbReference type="EMBL" id="GEM05364.1"/>
    </source>
</evidence>
<reference evidence="11 12" key="1">
    <citation type="submission" date="2016-10" db="EMBL/GenBank/DDBJ databases">
        <authorList>
            <person name="de Groot N.N."/>
        </authorList>
    </citation>
    <scope>NUCLEOTIDE SEQUENCE [LARGE SCALE GENOMIC DNA]</scope>
    <source>
        <strain evidence="11 12">DSM 17074</strain>
    </source>
</reference>
<evidence type="ECO:0000259" key="9">
    <source>
        <dbReference type="Pfam" id="PF16916"/>
    </source>
</evidence>
<reference evidence="10 13" key="2">
    <citation type="submission" date="2019-07" db="EMBL/GenBank/DDBJ databases">
        <title>Whole genome shotgun sequence of Halolactibacillus miurensis NBRC 100873.</title>
        <authorList>
            <person name="Hosoyama A."/>
            <person name="Uohara A."/>
            <person name="Ohji S."/>
            <person name="Ichikawa N."/>
        </authorList>
    </citation>
    <scope>NUCLEOTIDE SEQUENCE [LARGE SCALE GENOMIC DNA]</scope>
    <source>
        <strain evidence="10 13">NBRC 100873</strain>
    </source>
</reference>
<dbReference type="SUPFAM" id="SSF161111">
    <property type="entry name" value="Cation efflux protein transmembrane domain-like"/>
    <property type="match status" value="1"/>
</dbReference>
<dbReference type="InterPro" id="IPR027470">
    <property type="entry name" value="Cation_efflux_CTD"/>
</dbReference>
<dbReference type="InterPro" id="IPR058533">
    <property type="entry name" value="Cation_efflux_TM"/>
</dbReference>
<evidence type="ECO:0000313" key="12">
    <source>
        <dbReference type="Proteomes" id="UP000199139"/>
    </source>
</evidence>
<dbReference type="RefSeq" id="WP_089855363.1">
    <property type="nucleotide sequence ID" value="NZ_BJWJ01000031.1"/>
</dbReference>
<evidence type="ECO:0000313" key="13">
    <source>
        <dbReference type="Proteomes" id="UP000321773"/>
    </source>
</evidence>
<feature type="domain" description="Cation efflux protein transmembrane" evidence="8">
    <location>
        <begin position="13"/>
        <end position="203"/>
    </location>
</feature>
<name>A0A1I6ULW2_9BACI</name>
<keyword evidence="4 7" id="KW-0812">Transmembrane</keyword>
<accession>A0A1I6ULW2</accession>
<keyword evidence="13" id="KW-1185">Reference proteome</keyword>
<dbReference type="EMBL" id="FPAI01000029">
    <property type="protein sequence ID" value="SFT02449.1"/>
    <property type="molecule type" value="Genomic_DNA"/>
</dbReference>
<keyword evidence="6 7" id="KW-0472">Membrane</keyword>
<dbReference type="AlphaFoldDB" id="A0A1I6ULW2"/>
<dbReference type="InterPro" id="IPR036837">
    <property type="entry name" value="Cation_efflux_CTD_sf"/>
</dbReference>
<dbReference type="GO" id="GO:0008324">
    <property type="term" value="F:monoatomic cation transmembrane transporter activity"/>
    <property type="evidence" value="ECO:0007669"/>
    <property type="project" value="InterPro"/>
</dbReference>
<evidence type="ECO:0000256" key="4">
    <source>
        <dbReference type="ARBA" id="ARBA00022692"/>
    </source>
</evidence>
<feature type="transmembrane region" description="Helical" evidence="7">
    <location>
        <begin position="45"/>
        <end position="63"/>
    </location>
</feature>
<gene>
    <name evidence="10" type="ORF">HMI01_23520</name>
    <name evidence="11" type="ORF">SAMN05421668_12910</name>
</gene>
<keyword evidence="5 7" id="KW-1133">Transmembrane helix</keyword>
<keyword evidence="3" id="KW-0813">Transport</keyword>
<evidence type="ECO:0000256" key="3">
    <source>
        <dbReference type="ARBA" id="ARBA00022448"/>
    </source>
</evidence>
<evidence type="ECO:0000259" key="8">
    <source>
        <dbReference type="Pfam" id="PF01545"/>
    </source>
</evidence>
<dbReference type="SUPFAM" id="SSF160240">
    <property type="entry name" value="Cation efflux protein cytoplasmic domain-like"/>
    <property type="match status" value="1"/>
</dbReference>
<evidence type="ECO:0000256" key="1">
    <source>
        <dbReference type="ARBA" id="ARBA00004141"/>
    </source>
</evidence>
<dbReference type="GO" id="GO:0016020">
    <property type="term" value="C:membrane"/>
    <property type="evidence" value="ECO:0007669"/>
    <property type="project" value="UniProtKB-SubCell"/>
</dbReference>
<dbReference type="NCBIfam" id="TIGR01297">
    <property type="entry name" value="CDF"/>
    <property type="match status" value="1"/>
</dbReference>
<feature type="transmembrane region" description="Helical" evidence="7">
    <location>
        <begin position="75"/>
        <end position="94"/>
    </location>
</feature>
<dbReference type="Gene3D" id="3.30.70.1350">
    <property type="entry name" value="Cation efflux protein, cytoplasmic domain"/>
    <property type="match status" value="1"/>
</dbReference>
<comment type="similarity">
    <text evidence="2">Belongs to the cation diffusion facilitator (CDF) transporter (TC 2.A.4) family.</text>
</comment>
<protein>
    <submittedName>
        <fullName evidence="10 11">Transporter</fullName>
    </submittedName>
</protein>
<dbReference type="InterPro" id="IPR050291">
    <property type="entry name" value="CDF_Transporter"/>
</dbReference>
<dbReference type="EMBL" id="BJWJ01000031">
    <property type="protein sequence ID" value="GEM05364.1"/>
    <property type="molecule type" value="Genomic_DNA"/>
</dbReference>
<dbReference type="OrthoDB" id="9806522at2"/>
<organism evidence="11 12">
    <name type="scientific">Halolactibacillus miurensis</name>
    <dbReference type="NCBI Taxonomy" id="306541"/>
    <lineage>
        <taxon>Bacteria</taxon>
        <taxon>Bacillati</taxon>
        <taxon>Bacillota</taxon>
        <taxon>Bacilli</taxon>
        <taxon>Bacillales</taxon>
        <taxon>Bacillaceae</taxon>
        <taxon>Halolactibacillus</taxon>
    </lineage>
</organism>
<feature type="transmembrane region" description="Helical" evidence="7">
    <location>
        <begin position="180"/>
        <end position="197"/>
    </location>
</feature>
<comment type="subcellular location">
    <subcellularLocation>
        <location evidence="1">Membrane</location>
        <topology evidence="1">Multi-pass membrane protein</topology>
    </subcellularLocation>
</comment>
<dbReference type="Proteomes" id="UP000321773">
    <property type="component" value="Unassembled WGS sequence"/>
</dbReference>
<evidence type="ECO:0000313" key="11">
    <source>
        <dbReference type="EMBL" id="SFT02449.1"/>
    </source>
</evidence>
<evidence type="ECO:0000256" key="2">
    <source>
        <dbReference type="ARBA" id="ARBA00008114"/>
    </source>
</evidence>
<feature type="transmembrane region" description="Helical" evidence="7">
    <location>
        <begin position="114"/>
        <end position="134"/>
    </location>
</feature>
<sequence length="288" mass="31803">MDQSFKKGSRGATLSIIVYIILSIAKLSVSFIADSHALRADGLNNSTDVLSSIVVLIGLRIAIKPADHNHRYGHARAEMIASLIASFIMVSVSIQVMTQAVTNFMNKNYPEPGLLAFWTAVVSGIVLFFVYKYNNTLARKINSHALKAASLDNRADSLISFAAAFGIIGTYFGLYWLDSVLGLFVGILIFYTAYQTFSHASHTLSDGFDPEMIKKIKQLTLLDPGTKHVSDIRGRTVGNQVMIDMIVYVDPDMTVRAGHDITDRIESLLYDQLGIEYVTIHVEPYSNT</sequence>